<keyword evidence="1" id="KW-1133">Transmembrane helix</keyword>
<gene>
    <name evidence="3" type="ORF">DET54_1288</name>
    <name evidence="2" type="ORF">DET56_1259</name>
</gene>
<sequence length="391" mass="44632">MRTNKARYTLILVSVAIISVGVVSFNLINRSLNPSSIQQPISNETNLTINEPVKAALPNLVQPYKLKDKSLISTFVAPSYINDALVAFERDVSEKSTSYIDIFSRKNKVVKNIYQTANKEIINSLVGVEDKLFWVEYGRDQEKDTIWAIKSLDMKNNQEKILYSGISGDHIESPVLRVYDNQVSWIEKKIKDHIVYSTAILYKPITNELIRLVTTELDERGNQRKGTFMALQRPTADGLLVQQSVFKTASDKSYEIVLYPYDHTKSITLLESNQGVVDFTADQEWFVWSEIGKISIADRKTGEIKYVFEAKDKDLTIDSPFIMNDHLYYRFSMYQIIDVDLLTGKTKELSIPRLSTSKIFNTGKYLGFSYMDAKNNTGEVEFNIISADQSK</sequence>
<keyword evidence="1" id="KW-0472">Membrane</keyword>
<comment type="caution">
    <text evidence="2">The sequence shown here is derived from an EMBL/GenBank/DDBJ whole genome shotgun (WGS) entry which is preliminary data.</text>
</comment>
<evidence type="ECO:0000313" key="5">
    <source>
        <dbReference type="Proteomes" id="UP000248827"/>
    </source>
</evidence>
<dbReference type="SUPFAM" id="SSF69304">
    <property type="entry name" value="Tricorn protease N-terminal domain"/>
    <property type="match status" value="1"/>
</dbReference>
<evidence type="ECO:0000313" key="4">
    <source>
        <dbReference type="Proteomes" id="UP000247078"/>
    </source>
</evidence>
<proteinExistence type="predicted"/>
<dbReference type="RefSeq" id="WP_110002465.1">
    <property type="nucleotide sequence ID" value="NZ_QGTZ01000025.1"/>
</dbReference>
<dbReference type="AlphaFoldDB" id="A0A855Y0C3"/>
<feature type="transmembrane region" description="Helical" evidence="1">
    <location>
        <begin position="7"/>
        <end position="28"/>
    </location>
</feature>
<dbReference type="Proteomes" id="UP000247078">
    <property type="component" value="Unassembled WGS sequence"/>
</dbReference>
<reference evidence="2 4" key="1">
    <citation type="submission" date="2018-05" db="EMBL/GenBank/DDBJ databases">
        <title>Freshwater and sediment microbial communities from various areas in North America, analyzing microbe dynamics in response to fracking.</title>
        <authorList>
            <person name="Lamendella R."/>
        </authorList>
    </citation>
    <scope>NUCLEOTIDE SEQUENCE [LARGE SCALE GENOMIC DNA]</scope>
    <source>
        <strain evidence="2 4">DB-3</strain>
        <strain evidence="3 5">NG-13</strain>
    </source>
</reference>
<accession>A0A855Y0C3</accession>
<dbReference type="Proteomes" id="UP000248827">
    <property type="component" value="Unassembled WGS sequence"/>
</dbReference>
<evidence type="ECO:0000313" key="2">
    <source>
        <dbReference type="EMBL" id="PWW32619.1"/>
    </source>
</evidence>
<keyword evidence="5" id="KW-1185">Reference proteome</keyword>
<evidence type="ECO:0008006" key="6">
    <source>
        <dbReference type="Google" id="ProtNLM"/>
    </source>
</evidence>
<name>A0A855Y0C3_9BACL</name>
<dbReference type="EMBL" id="QLLI01000028">
    <property type="protein sequence ID" value="RAI83882.1"/>
    <property type="molecule type" value="Genomic_DNA"/>
</dbReference>
<evidence type="ECO:0000313" key="3">
    <source>
        <dbReference type="EMBL" id="RAI83882.1"/>
    </source>
</evidence>
<dbReference type="OrthoDB" id="2466780at2"/>
<protein>
    <recommendedName>
        <fullName evidence="6">Arylsulfotransferase ASST</fullName>
    </recommendedName>
</protein>
<keyword evidence="1" id="KW-0812">Transmembrane</keyword>
<evidence type="ECO:0000256" key="1">
    <source>
        <dbReference type="SAM" id="Phobius"/>
    </source>
</evidence>
<dbReference type="EMBL" id="QGTZ01000025">
    <property type="protein sequence ID" value="PWW32619.1"/>
    <property type="molecule type" value="Genomic_DNA"/>
</dbReference>
<organism evidence="2 4">
    <name type="scientific">Paenibacillus pabuli</name>
    <dbReference type="NCBI Taxonomy" id="1472"/>
    <lineage>
        <taxon>Bacteria</taxon>
        <taxon>Bacillati</taxon>
        <taxon>Bacillota</taxon>
        <taxon>Bacilli</taxon>
        <taxon>Bacillales</taxon>
        <taxon>Paenibacillaceae</taxon>
        <taxon>Paenibacillus</taxon>
    </lineage>
</organism>